<dbReference type="CDD" id="cd00063">
    <property type="entry name" value="FN3"/>
    <property type="match status" value="2"/>
</dbReference>
<dbReference type="Proteomes" id="UP001320972">
    <property type="component" value="Unassembled WGS sequence"/>
</dbReference>
<evidence type="ECO:0000313" key="5">
    <source>
        <dbReference type="EMBL" id="MCU4973474.1"/>
    </source>
</evidence>
<evidence type="ECO:0000256" key="2">
    <source>
        <dbReference type="ARBA" id="ARBA00023180"/>
    </source>
</evidence>
<feature type="domain" description="Fibronectin type-III" evidence="4">
    <location>
        <begin position="828"/>
        <end position="930"/>
    </location>
</feature>
<organism evidence="5 6">
    <name type="scientific">Natronoglomus mannanivorans</name>
    <dbReference type="NCBI Taxonomy" id="2979990"/>
    <lineage>
        <taxon>Archaea</taxon>
        <taxon>Methanobacteriati</taxon>
        <taxon>Methanobacteriota</taxon>
        <taxon>Stenosarchaea group</taxon>
        <taxon>Halobacteria</taxon>
        <taxon>Halobacteriales</taxon>
        <taxon>Natrialbaceae</taxon>
        <taxon>Natronoglomus</taxon>
    </lineage>
</organism>
<sequence>MQHNRRTFLRTVGAGSLGTVVATKHVGATVDTGITIDGAGEDIWNDADAFHYYFDDVEGDFDAVVRVDSIEATSDWAKAGLMVRDGLAAGAANAMIRTTPGHDTSVQWRSSAGADAVSTTSDGGEAQSEVAGGTIDADWQRLVREGDTLSAYASSDGDEWTLVAELSSGEVSLEDTVSLGLAVTSHNPGMLCEAEFSALSGVEPTYSDDVGDVEVAGSVSVEAEPAPEPASDVTINGAGEDIWNDADAFHYYFDDVEGDFDAVVRVDSIEDTSDWAKAGLMARDGLAADTANVMIRTTPGHDTSVQWRSSASVDTVSTTSDGGEAQREVSGGTVDADWQRLVREGDTLSAYVSTDGDEWTLVAELSSGEVSLGDSVSLGLAVTSHNPGTLCEAEFSELAGVEPAYNDDVGLVEVAGNVSVETDPTPDPDPAVSVSTGSASAVTTDSATLSGSLDVLEDVDSATVHFEYRERATSAWNETDGQTLSSAGSFDADVTGLSADTEYEFRAVAVADDVSDTGSTTTFTTDEPSEPGIVTVEGAGEDIWNDADEFHYYFTEVSGDFDAVVHVDDQEDTDGWAKSGLMVRESLEDDATNAMVRTTPGNDTSVSWRPETGADAGSTTSDLGEDLTAVDGGTLDVYWQRLVRTGDTIRAYGAQSPDDWTLIVELTEDEIDLSDDGFLGLAVTSASPGTLCATEFSSLTGVEPTHNQDVGDVDVAGSVTDTGGDPIDVDPLVLTDQPTDVGETTVTAHGTLEAMGNSDSVVVGFEYRRVGASTWQETAIESLSSAGSFSRQIDGLDHETEYEIRAVAVGTDGQSDDGLAITATTLGPDSDPIVHTGDISNVSPSSATLTAFLEDVGGHATSAEVFAEIREVGASDWIESDRQTLESGEEFVVTMTGLTPETEYEVRAAAVADDGDTDIGEPITFTTPEADPVVSTDSATAVTGESATLNGSVDLGGASSAAVSFEYREVGDDEWAATDPETRTSSGTFSRTVGSLSSQADHEFRAVVEIDGDVREGSVETFTTEERDPVAEGRVTVGNIGANSPSSELAPNDGFADTSWIADEEFVVLRVTNLDATGEGSLKWAIESNLGDIGLEEGASRLIVFEVGGVIDLQNTDIDGDSRKNIYVAGQTAPPPGITIIRSDKPGVEFDEANQFVQHIRSMPGDQTSDAADAMVAGDNAYNVCFDHCSVFFGTEESMSVNAGSDSADITFSNNIMALPLFDAPVHSDPTRAYGTLFGNGMDRGAILGNLYAHTWSRNPRLKGGTEAMVANNVWYNFENGMRIGDDQDDPNYVNSVGNRYIAGEAADFDQPIVYTEHDESDPPIHIYLADNEYDDGYTLIDEDDVWEIEDEPIDEYWPDNFSPMDGDPLEHALSNAGARPAERIDLEEQVLADVQNGTGEIIDSQDEVGGYPDLPSTTRELEIPDGDITDWLIQHTRAVELGEEPPN</sequence>
<dbReference type="InterPro" id="IPR012334">
    <property type="entry name" value="Pectin_lyas_fold"/>
</dbReference>
<dbReference type="PANTHER" id="PTHR42970:SF1">
    <property type="entry name" value="PECTATE LYASE C-RELATED"/>
    <property type="match status" value="1"/>
</dbReference>
<evidence type="ECO:0000256" key="3">
    <source>
        <dbReference type="SAM" id="MobiDB-lite"/>
    </source>
</evidence>
<evidence type="ECO:0000313" key="6">
    <source>
        <dbReference type="Proteomes" id="UP001320972"/>
    </source>
</evidence>
<dbReference type="PROSITE" id="PS50853">
    <property type="entry name" value="FN3"/>
    <property type="match status" value="2"/>
</dbReference>
<dbReference type="Gene3D" id="2.60.120.200">
    <property type="match status" value="3"/>
</dbReference>
<dbReference type="RefSeq" id="WP_338007976.1">
    <property type="nucleotide sequence ID" value="NZ_JAOPKB010000006.1"/>
</dbReference>
<feature type="compositionally biased region" description="Polar residues" evidence="3">
    <location>
        <begin position="595"/>
        <end position="607"/>
    </location>
</feature>
<dbReference type="InterPro" id="IPR052063">
    <property type="entry name" value="Polysaccharide_Lyase_1"/>
</dbReference>
<keyword evidence="1" id="KW-0479">Metal-binding</keyword>
<name>A0ABT2QF01_9EURY</name>
<comment type="caution">
    <text evidence="5">The sequence shown here is derived from an EMBL/GenBank/DDBJ whole genome shotgun (WGS) entry which is preliminary data.</text>
</comment>
<protein>
    <recommendedName>
        <fullName evidence="4">Fibronectin type-III domain-containing protein</fullName>
    </recommendedName>
</protein>
<dbReference type="PROSITE" id="PS51318">
    <property type="entry name" value="TAT"/>
    <property type="match status" value="1"/>
</dbReference>
<dbReference type="InterPro" id="IPR036116">
    <property type="entry name" value="FN3_sf"/>
</dbReference>
<dbReference type="InterPro" id="IPR013783">
    <property type="entry name" value="Ig-like_fold"/>
</dbReference>
<dbReference type="SMART" id="SM00060">
    <property type="entry name" value="FN3"/>
    <property type="match status" value="3"/>
</dbReference>
<evidence type="ECO:0000259" key="4">
    <source>
        <dbReference type="PROSITE" id="PS50853"/>
    </source>
</evidence>
<keyword evidence="2" id="KW-0325">Glycoprotein</keyword>
<reference evidence="5 6" key="1">
    <citation type="submission" date="2022-09" db="EMBL/GenBank/DDBJ databases">
        <title>Enrichment on poylsaccharides allowed isolation of novel metabolic and taxonomic groups of Haloarchaea.</title>
        <authorList>
            <person name="Sorokin D.Y."/>
            <person name="Elcheninov A.G."/>
            <person name="Khizhniak T.V."/>
            <person name="Kolganova T.V."/>
            <person name="Kublanov I.V."/>
        </authorList>
    </citation>
    <scope>NUCLEOTIDE SEQUENCE [LARGE SCALE GENOMIC DNA]</scope>
    <source>
        <strain evidence="5 6">AArc-m2/3/4</strain>
    </source>
</reference>
<keyword evidence="6" id="KW-1185">Reference proteome</keyword>
<dbReference type="PANTHER" id="PTHR42970">
    <property type="entry name" value="PECTATE LYASE C-RELATED"/>
    <property type="match status" value="1"/>
</dbReference>
<feature type="compositionally biased region" description="Polar residues" evidence="3">
    <location>
        <begin position="101"/>
        <end position="110"/>
    </location>
</feature>
<dbReference type="InterPro" id="IPR006311">
    <property type="entry name" value="TAT_signal"/>
</dbReference>
<feature type="region of interest" description="Disordered" evidence="3">
    <location>
        <begin position="301"/>
        <end position="332"/>
    </location>
</feature>
<accession>A0ABT2QF01</accession>
<dbReference type="InterPro" id="IPR003961">
    <property type="entry name" value="FN3_dom"/>
</dbReference>
<feature type="region of interest" description="Disordered" evidence="3">
    <location>
        <begin position="595"/>
        <end position="622"/>
    </location>
</feature>
<feature type="compositionally biased region" description="Low complexity" evidence="3">
    <location>
        <begin position="309"/>
        <end position="321"/>
    </location>
</feature>
<feature type="region of interest" description="Disordered" evidence="3">
    <location>
        <begin position="100"/>
        <end position="131"/>
    </location>
</feature>
<dbReference type="InterPro" id="IPR011050">
    <property type="entry name" value="Pectin_lyase_fold/virulence"/>
</dbReference>
<dbReference type="Gene3D" id="2.160.20.10">
    <property type="entry name" value="Single-stranded right-handed beta-helix, Pectin lyase-like"/>
    <property type="match status" value="1"/>
</dbReference>
<dbReference type="Gene3D" id="2.60.40.10">
    <property type="entry name" value="Immunoglobulins"/>
    <property type="match status" value="2"/>
</dbReference>
<gene>
    <name evidence="5" type="ORF">OB955_12060</name>
</gene>
<dbReference type="SUPFAM" id="SSF51126">
    <property type="entry name" value="Pectin lyase-like"/>
    <property type="match status" value="1"/>
</dbReference>
<proteinExistence type="predicted"/>
<evidence type="ECO:0000256" key="1">
    <source>
        <dbReference type="ARBA" id="ARBA00022723"/>
    </source>
</evidence>
<dbReference type="SUPFAM" id="SSF49265">
    <property type="entry name" value="Fibronectin type III"/>
    <property type="match status" value="1"/>
</dbReference>
<feature type="domain" description="Fibronectin type-III" evidence="4">
    <location>
        <begin position="433"/>
        <end position="528"/>
    </location>
</feature>
<dbReference type="EMBL" id="JAOPKB010000006">
    <property type="protein sequence ID" value="MCU4973474.1"/>
    <property type="molecule type" value="Genomic_DNA"/>
</dbReference>